<evidence type="ECO:0000313" key="7">
    <source>
        <dbReference type="Proteomes" id="UP000186102"/>
    </source>
</evidence>
<accession>A0A1Q8QML5</accession>
<sequence length="280" mass="30936">MNSPTLYRPGKSVIHKFDSRSKLVWLICGLVLAFLFFNPVFPFCLLLVSLSINIIATGRYAITNTLTKMFILMVISFTIIHGFANPLGKTPALFLGHVISLPYFGPFTLEGAYFGLTSGFRVMAVALIGLLYVSTSHPSDLVRGLEKLGLSHKIGFMILMSLQLIPISARESQIIIAAQRSRGLVERNILDKIKGLIPLFVPLAVSSMERMETTAMALEARAFGISKNPTSLLDTSFGLKDIVSIILSVLIVVIAVIIRIKLGNFNWINNLHSWTNVLWT</sequence>
<dbReference type="GO" id="GO:0005886">
    <property type="term" value="C:plasma membrane"/>
    <property type="evidence" value="ECO:0007669"/>
    <property type="project" value="UniProtKB-ARBA"/>
</dbReference>
<organism evidence="6 7">
    <name type="scientific">Desulfosporosinus metallidurans</name>
    <dbReference type="NCBI Taxonomy" id="1888891"/>
    <lineage>
        <taxon>Bacteria</taxon>
        <taxon>Bacillati</taxon>
        <taxon>Bacillota</taxon>
        <taxon>Clostridia</taxon>
        <taxon>Eubacteriales</taxon>
        <taxon>Desulfitobacteriaceae</taxon>
        <taxon>Desulfosporosinus</taxon>
    </lineage>
</organism>
<dbReference type="InterPro" id="IPR003339">
    <property type="entry name" value="ABC/ECF_trnsptr_transmembrane"/>
</dbReference>
<reference evidence="6 7" key="1">
    <citation type="submission" date="2016-09" db="EMBL/GenBank/DDBJ databases">
        <title>Complete genome of Desulfosporosinus sp. OL.</title>
        <authorList>
            <person name="Mardanov A."/>
            <person name="Beletsky A."/>
            <person name="Panova A."/>
            <person name="Karnachuk O."/>
            <person name="Ravin N."/>
        </authorList>
    </citation>
    <scope>NUCLEOTIDE SEQUENCE [LARGE SCALE GENOMIC DNA]</scope>
    <source>
        <strain evidence="6 7">OL</strain>
    </source>
</reference>
<keyword evidence="3 5" id="KW-1133">Transmembrane helix</keyword>
<dbReference type="Pfam" id="PF02361">
    <property type="entry name" value="CbiQ"/>
    <property type="match status" value="1"/>
</dbReference>
<dbReference type="EMBL" id="MLBF01000041">
    <property type="protein sequence ID" value="OLN28569.1"/>
    <property type="molecule type" value="Genomic_DNA"/>
</dbReference>
<feature type="transmembrane region" description="Helical" evidence="5">
    <location>
        <begin position="60"/>
        <end position="84"/>
    </location>
</feature>
<dbReference type="CDD" id="cd16914">
    <property type="entry name" value="EcfT"/>
    <property type="match status" value="1"/>
</dbReference>
<proteinExistence type="predicted"/>
<protein>
    <recommendedName>
        <fullName evidence="8">Energy-coupling factor transporter transmembrane protein EcfT</fullName>
    </recommendedName>
</protein>
<evidence type="ECO:0000256" key="2">
    <source>
        <dbReference type="ARBA" id="ARBA00022692"/>
    </source>
</evidence>
<dbReference type="AlphaFoldDB" id="A0A1Q8QML5"/>
<dbReference type="PANTHER" id="PTHR33514:SF13">
    <property type="entry name" value="PROTEIN ABCI12, CHLOROPLASTIC"/>
    <property type="match status" value="1"/>
</dbReference>
<dbReference type="STRING" id="1888891.DSOL_3947"/>
<comment type="caution">
    <text evidence="6">The sequence shown here is derived from an EMBL/GenBank/DDBJ whole genome shotgun (WGS) entry which is preliminary data.</text>
</comment>
<keyword evidence="4 5" id="KW-0472">Membrane</keyword>
<dbReference type="RefSeq" id="WP_075366365.1">
    <property type="nucleotide sequence ID" value="NZ_MLBF01000041.1"/>
</dbReference>
<name>A0A1Q8QML5_9FIRM</name>
<keyword evidence="2 5" id="KW-0812">Transmembrane</keyword>
<comment type="subcellular location">
    <subcellularLocation>
        <location evidence="1">Membrane</location>
        <topology evidence="1">Multi-pass membrane protein</topology>
    </subcellularLocation>
</comment>
<dbReference type="Proteomes" id="UP000186102">
    <property type="component" value="Unassembled WGS sequence"/>
</dbReference>
<evidence type="ECO:0000313" key="6">
    <source>
        <dbReference type="EMBL" id="OLN28569.1"/>
    </source>
</evidence>
<gene>
    <name evidence="6" type="ORF">DSOL_3947</name>
</gene>
<evidence type="ECO:0000256" key="1">
    <source>
        <dbReference type="ARBA" id="ARBA00004141"/>
    </source>
</evidence>
<evidence type="ECO:0000256" key="5">
    <source>
        <dbReference type="SAM" id="Phobius"/>
    </source>
</evidence>
<evidence type="ECO:0008006" key="8">
    <source>
        <dbReference type="Google" id="ProtNLM"/>
    </source>
</evidence>
<evidence type="ECO:0000256" key="4">
    <source>
        <dbReference type="ARBA" id="ARBA00023136"/>
    </source>
</evidence>
<evidence type="ECO:0000256" key="3">
    <source>
        <dbReference type="ARBA" id="ARBA00022989"/>
    </source>
</evidence>
<feature type="transmembrane region" description="Helical" evidence="5">
    <location>
        <begin position="23"/>
        <end position="48"/>
    </location>
</feature>
<feature type="transmembrane region" description="Helical" evidence="5">
    <location>
        <begin position="112"/>
        <end position="133"/>
    </location>
</feature>
<keyword evidence="7" id="KW-1185">Reference proteome</keyword>
<feature type="transmembrane region" description="Helical" evidence="5">
    <location>
        <begin position="242"/>
        <end position="260"/>
    </location>
</feature>
<dbReference type="OrthoDB" id="8075495at2"/>
<dbReference type="PANTHER" id="PTHR33514">
    <property type="entry name" value="PROTEIN ABCI12, CHLOROPLASTIC"/>
    <property type="match status" value="1"/>
</dbReference>